<reference evidence="2" key="1">
    <citation type="submission" date="2023-03" db="EMBL/GenBank/DDBJ databases">
        <title>Massive genome expansion in bonnet fungi (Mycena s.s.) driven by repeated elements and novel gene families across ecological guilds.</title>
        <authorList>
            <consortium name="Lawrence Berkeley National Laboratory"/>
            <person name="Harder C.B."/>
            <person name="Miyauchi S."/>
            <person name="Viragh M."/>
            <person name="Kuo A."/>
            <person name="Thoen E."/>
            <person name="Andreopoulos B."/>
            <person name="Lu D."/>
            <person name="Skrede I."/>
            <person name="Drula E."/>
            <person name="Henrissat B."/>
            <person name="Morin E."/>
            <person name="Kohler A."/>
            <person name="Barry K."/>
            <person name="LaButti K."/>
            <person name="Morin E."/>
            <person name="Salamov A."/>
            <person name="Lipzen A."/>
            <person name="Mereny Z."/>
            <person name="Hegedus B."/>
            <person name="Baldrian P."/>
            <person name="Stursova M."/>
            <person name="Weitz H."/>
            <person name="Taylor A."/>
            <person name="Grigoriev I.V."/>
            <person name="Nagy L.G."/>
            <person name="Martin F."/>
            <person name="Kauserud H."/>
        </authorList>
    </citation>
    <scope>NUCLEOTIDE SEQUENCE</scope>
    <source>
        <strain evidence="2">CBHHK182m</strain>
    </source>
</reference>
<dbReference type="Proteomes" id="UP001215598">
    <property type="component" value="Unassembled WGS sequence"/>
</dbReference>
<dbReference type="InterPro" id="IPR058353">
    <property type="entry name" value="DUF8040"/>
</dbReference>
<dbReference type="AlphaFoldDB" id="A0AAD7KES3"/>
<evidence type="ECO:0000313" key="3">
    <source>
        <dbReference type="Proteomes" id="UP001215598"/>
    </source>
</evidence>
<organism evidence="2 3">
    <name type="scientific">Mycena metata</name>
    <dbReference type="NCBI Taxonomy" id="1033252"/>
    <lineage>
        <taxon>Eukaryota</taxon>
        <taxon>Fungi</taxon>
        <taxon>Dikarya</taxon>
        <taxon>Basidiomycota</taxon>
        <taxon>Agaricomycotina</taxon>
        <taxon>Agaricomycetes</taxon>
        <taxon>Agaricomycetidae</taxon>
        <taxon>Agaricales</taxon>
        <taxon>Marasmiineae</taxon>
        <taxon>Mycenaceae</taxon>
        <taxon>Mycena</taxon>
    </lineage>
</organism>
<sequence>AALIQYLILGVAVYITPQYLKDDLHTSALSGRAWLNELLDPEGHPERIYIVMGMQRHVFLALVFQIRALGYMEAQNARIMLDESLAIFLY</sequence>
<dbReference type="Pfam" id="PF26138">
    <property type="entry name" value="DUF8040"/>
    <property type="match status" value="1"/>
</dbReference>
<accession>A0AAD7KES3</accession>
<dbReference type="EMBL" id="JARKIB010000002">
    <property type="protein sequence ID" value="KAJ7784174.1"/>
    <property type="molecule type" value="Genomic_DNA"/>
</dbReference>
<proteinExistence type="predicted"/>
<gene>
    <name evidence="2" type="ORF">B0H16DRAFT_1263853</name>
</gene>
<keyword evidence="3" id="KW-1185">Reference proteome</keyword>
<feature type="non-terminal residue" evidence="2">
    <location>
        <position position="1"/>
    </location>
</feature>
<comment type="caution">
    <text evidence="2">The sequence shown here is derived from an EMBL/GenBank/DDBJ whole genome shotgun (WGS) entry which is preliminary data.</text>
</comment>
<evidence type="ECO:0000313" key="2">
    <source>
        <dbReference type="EMBL" id="KAJ7784174.1"/>
    </source>
</evidence>
<evidence type="ECO:0000259" key="1">
    <source>
        <dbReference type="Pfam" id="PF26138"/>
    </source>
</evidence>
<feature type="non-terminal residue" evidence="2">
    <location>
        <position position="90"/>
    </location>
</feature>
<name>A0AAD7KES3_9AGAR</name>
<protein>
    <recommendedName>
        <fullName evidence="1">DUF8040 domain-containing protein</fullName>
    </recommendedName>
</protein>
<feature type="domain" description="DUF8040" evidence="1">
    <location>
        <begin position="26"/>
        <end position="90"/>
    </location>
</feature>